<reference evidence="5" key="1">
    <citation type="submission" date="2021-04" db="EMBL/GenBank/DDBJ databases">
        <authorList>
            <person name="Tunstrom K."/>
        </authorList>
    </citation>
    <scope>NUCLEOTIDE SEQUENCE</scope>
</reference>
<feature type="region of interest" description="Disordered" evidence="3">
    <location>
        <begin position="162"/>
        <end position="183"/>
    </location>
</feature>
<dbReference type="PANTHER" id="PTHR23055:SF185">
    <property type="entry name" value="NEUROCALCIN HOMOLOG-LIKE PROTEIN"/>
    <property type="match status" value="1"/>
</dbReference>
<keyword evidence="2" id="KW-0677">Repeat</keyword>
<dbReference type="InterPro" id="IPR002048">
    <property type="entry name" value="EF_hand_dom"/>
</dbReference>
<dbReference type="SMART" id="SM00054">
    <property type="entry name" value="EFh"/>
    <property type="match status" value="2"/>
</dbReference>
<proteinExistence type="predicted"/>
<evidence type="ECO:0000256" key="1">
    <source>
        <dbReference type="ARBA" id="ARBA00022723"/>
    </source>
</evidence>
<feature type="compositionally biased region" description="Polar residues" evidence="3">
    <location>
        <begin position="174"/>
        <end position="183"/>
    </location>
</feature>
<dbReference type="PROSITE" id="PS00018">
    <property type="entry name" value="EF_HAND_1"/>
    <property type="match status" value="2"/>
</dbReference>
<dbReference type="AlphaFoldDB" id="A0A8S3Y4U9"/>
<dbReference type="PROSITE" id="PS50222">
    <property type="entry name" value="EF_HAND_2"/>
    <property type="match status" value="2"/>
</dbReference>
<dbReference type="Proteomes" id="UP000691718">
    <property type="component" value="Unassembled WGS sequence"/>
</dbReference>
<protein>
    <submittedName>
        <fullName evidence="5">(apollo) hypothetical protein</fullName>
    </submittedName>
</protein>
<comment type="caution">
    <text evidence="5">The sequence shown here is derived from an EMBL/GenBank/DDBJ whole genome shotgun (WGS) entry which is preliminary data.</text>
</comment>
<sequence>MFFLHTDASQYAHFVFNAVKHKHGGKLSFEEFLDTLSRVARGSVQEKLSWVFALYDVDGDGRISRSEMLAVVQAVYELLGRAAVPPVLPASAKDHVDKIFDLMDTNGDGVVSPDELAHWCAREPALLQSLQTNNEAQASCSKVTNPSDIPSSPARLTTMLAEEAAPRKAKRRVQQSFSSQKTR</sequence>
<evidence type="ECO:0000256" key="2">
    <source>
        <dbReference type="ARBA" id="ARBA00022737"/>
    </source>
</evidence>
<dbReference type="CDD" id="cd00051">
    <property type="entry name" value="EFh"/>
    <property type="match status" value="1"/>
</dbReference>
<dbReference type="InterPro" id="IPR018247">
    <property type="entry name" value="EF_Hand_1_Ca_BS"/>
</dbReference>
<accession>A0A8S3Y4U9</accession>
<dbReference type="Pfam" id="PF13499">
    <property type="entry name" value="EF-hand_7"/>
    <property type="match status" value="1"/>
</dbReference>
<dbReference type="InterPro" id="IPR028846">
    <property type="entry name" value="Recoverin"/>
</dbReference>
<organism evidence="5 6">
    <name type="scientific">Parnassius apollo</name>
    <name type="common">Apollo butterfly</name>
    <name type="synonym">Papilio apollo</name>
    <dbReference type="NCBI Taxonomy" id="110799"/>
    <lineage>
        <taxon>Eukaryota</taxon>
        <taxon>Metazoa</taxon>
        <taxon>Ecdysozoa</taxon>
        <taxon>Arthropoda</taxon>
        <taxon>Hexapoda</taxon>
        <taxon>Insecta</taxon>
        <taxon>Pterygota</taxon>
        <taxon>Neoptera</taxon>
        <taxon>Endopterygota</taxon>
        <taxon>Lepidoptera</taxon>
        <taxon>Glossata</taxon>
        <taxon>Ditrysia</taxon>
        <taxon>Papilionoidea</taxon>
        <taxon>Papilionidae</taxon>
        <taxon>Parnassiinae</taxon>
        <taxon>Parnassini</taxon>
        <taxon>Parnassius</taxon>
        <taxon>Parnassius</taxon>
    </lineage>
</organism>
<evidence type="ECO:0000256" key="3">
    <source>
        <dbReference type="SAM" id="MobiDB-lite"/>
    </source>
</evidence>
<feature type="domain" description="EF-hand" evidence="4">
    <location>
        <begin position="91"/>
        <end position="126"/>
    </location>
</feature>
<dbReference type="GO" id="GO:0005509">
    <property type="term" value="F:calcium ion binding"/>
    <property type="evidence" value="ECO:0007669"/>
    <property type="project" value="InterPro"/>
</dbReference>
<keyword evidence="6" id="KW-1185">Reference proteome</keyword>
<dbReference type="EMBL" id="CAJQZP010001472">
    <property type="protein sequence ID" value="CAG5049517.1"/>
    <property type="molecule type" value="Genomic_DNA"/>
</dbReference>
<feature type="domain" description="EF-hand" evidence="4">
    <location>
        <begin position="43"/>
        <end position="78"/>
    </location>
</feature>
<dbReference type="OrthoDB" id="191686at2759"/>
<gene>
    <name evidence="5" type="ORF">PAPOLLO_LOCUS24522</name>
</gene>
<name>A0A8S3Y4U9_PARAO</name>
<keyword evidence="1" id="KW-0479">Metal-binding</keyword>
<evidence type="ECO:0000313" key="6">
    <source>
        <dbReference type="Proteomes" id="UP000691718"/>
    </source>
</evidence>
<evidence type="ECO:0000313" key="5">
    <source>
        <dbReference type="EMBL" id="CAG5049517.1"/>
    </source>
</evidence>
<evidence type="ECO:0000259" key="4">
    <source>
        <dbReference type="PROSITE" id="PS50222"/>
    </source>
</evidence>
<dbReference type="PANTHER" id="PTHR23055">
    <property type="entry name" value="CALCIUM BINDING PROTEINS"/>
    <property type="match status" value="1"/>
</dbReference>